<name>X8E8B2_MYCXE</name>
<accession>X8E8B2</accession>
<proteinExistence type="predicted"/>
<reference evidence="1" key="1">
    <citation type="submission" date="2014-01" db="EMBL/GenBank/DDBJ databases">
        <authorList>
            <person name="Brown-Elliot B."/>
            <person name="Wallace R."/>
            <person name="Lenaerts A."/>
            <person name="Ordway D."/>
            <person name="DeGroote M.A."/>
            <person name="Parker T."/>
            <person name="Sizemore C."/>
            <person name="Tallon L.J."/>
            <person name="Sadzewicz L.K."/>
            <person name="Sengamalay N."/>
            <person name="Fraser C.M."/>
            <person name="Hine E."/>
            <person name="Shefchek K.A."/>
            <person name="Das S.P."/>
            <person name="Tettelin H."/>
        </authorList>
    </citation>
    <scope>NUCLEOTIDE SEQUENCE [LARGE SCALE GENOMIC DNA]</scope>
    <source>
        <strain evidence="1">4042</strain>
    </source>
</reference>
<dbReference type="PATRIC" id="fig|1299334.3.peg.404"/>
<dbReference type="AlphaFoldDB" id="X8E8B2"/>
<evidence type="ECO:0000313" key="1">
    <source>
        <dbReference type="EMBL" id="EUA76446.1"/>
    </source>
</evidence>
<gene>
    <name evidence="1" type="ORF">I553_7375</name>
</gene>
<comment type="caution">
    <text evidence="1">The sequence shown here is derived from an EMBL/GenBank/DDBJ whole genome shotgun (WGS) entry which is preliminary data.</text>
</comment>
<protein>
    <submittedName>
        <fullName evidence="1">Uncharacterized protein</fullName>
    </submittedName>
</protein>
<organism evidence="1">
    <name type="scientific">Mycobacterium xenopi 4042</name>
    <dbReference type="NCBI Taxonomy" id="1299334"/>
    <lineage>
        <taxon>Bacteria</taxon>
        <taxon>Bacillati</taxon>
        <taxon>Actinomycetota</taxon>
        <taxon>Actinomycetes</taxon>
        <taxon>Mycobacteriales</taxon>
        <taxon>Mycobacteriaceae</taxon>
        <taxon>Mycobacterium</taxon>
    </lineage>
</organism>
<sequence length="38" mass="4211">MFGPLAMLEVAGLAEQREGRWRIVRVGTQQAAQTARLV</sequence>
<dbReference type="EMBL" id="JAOB01000006">
    <property type="protein sequence ID" value="EUA76446.1"/>
    <property type="molecule type" value="Genomic_DNA"/>
</dbReference>